<dbReference type="GO" id="GO:0030170">
    <property type="term" value="F:pyridoxal phosphate binding"/>
    <property type="evidence" value="ECO:0007669"/>
    <property type="project" value="InterPro"/>
</dbReference>
<accession>A0A2W4Y9Q8</accession>
<reference evidence="2 3" key="2">
    <citation type="submission" date="2018-06" db="EMBL/GenBank/DDBJ databases">
        <title>Metagenomic assembly of (sub)arctic Cyanobacteria and their associated microbiome from non-axenic cultures.</title>
        <authorList>
            <person name="Baurain D."/>
        </authorList>
    </citation>
    <scope>NUCLEOTIDE SEQUENCE [LARGE SCALE GENOMIC DNA]</scope>
    <source>
        <strain evidence="2">ULC027bin1</strain>
    </source>
</reference>
<dbReference type="EMBL" id="QBMP01000397">
    <property type="protein sequence ID" value="PZO43675.1"/>
    <property type="molecule type" value="Genomic_DNA"/>
</dbReference>
<gene>
    <name evidence="2" type="ORF">DCF15_22405</name>
</gene>
<dbReference type="PANTHER" id="PTHR14237:SF19">
    <property type="entry name" value="MITOCHONDRIAL AMIDOXIME REDUCING COMPONENT 1"/>
    <property type="match status" value="1"/>
</dbReference>
<dbReference type="SUPFAM" id="SSF50800">
    <property type="entry name" value="PK beta-barrel domain-like"/>
    <property type="match status" value="1"/>
</dbReference>
<dbReference type="PROSITE" id="PS51340">
    <property type="entry name" value="MOSC"/>
    <property type="match status" value="1"/>
</dbReference>
<dbReference type="InterPro" id="IPR011037">
    <property type="entry name" value="Pyrv_Knase-like_insert_dom_sf"/>
</dbReference>
<evidence type="ECO:0000259" key="1">
    <source>
        <dbReference type="PROSITE" id="PS51340"/>
    </source>
</evidence>
<feature type="domain" description="MOSC" evidence="1">
    <location>
        <begin position="136"/>
        <end position="297"/>
    </location>
</feature>
<dbReference type="SUPFAM" id="SSF141673">
    <property type="entry name" value="MOSC N-terminal domain-like"/>
    <property type="match status" value="1"/>
</dbReference>
<dbReference type="Pfam" id="PF03473">
    <property type="entry name" value="MOSC"/>
    <property type="match status" value="1"/>
</dbReference>
<evidence type="ECO:0000313" key="3">
    <source>
        <dbReference type="Proteomes" id="UP000249794"/>
    </source>
</evidence>
<sequence length="300" mass="32885">MAELSLSEIYIYPIKSAAGIAVQAAQLTDRGLHYDRRWMVVDAKGKFITQRRFPRMALIGVSIHESAGCLRLSAPGMADLSVPVDFSLGLDASGCNESLDWVSVEVWGDRCNAIAVGPGSQQNSQQWFTQFIGIDAQLVYMPDNCNRPTAHGQLGDNQLVSFADGYPYLLISEASLAGLNEKLTAQGKVPVTMQRFRPNFVIKGVDVPHAEDSWQQVQIGEVVFDLPKLCDRCSIPNVDPMTGDFSKDKLGQRTSEPTTTLSNYRFWDQGIWFGQNCIQHAAASGSTLRVGDAAKVLALK</sequence>
<dbReference type="AlphaFoldDB" id="A0A2W4Y9Q8"/>
<dbReference type="GO" id="GO:0003824">
    <property type="term" value="F:catalytic activity"/>
    <property type="evidence" value="ECO:0007669"/>
    <property type="project" value="InterPro"/>
</dbReference>
<organism evidence="2 3">
    <name type="scientific">Phormidesmis priestleyi</name>
    <dbReference type="NCBI Taxonomy" id="268141"/>
    <lineage>
        <taxon>Bacteria</taxon>
        <taxon>Bacillati</taxon>
        <taxon>Cyanobacteriota</taxon>
        <taxon>Cyanophyceae</taxon>
        <taxon>Leptolyngbyales</taxon>
        <taxon>Leptolyngbyaceae</taxon>
        <taxon>Phormidesmis</taxon>
    </lineage>
</organism>
<proteinExistence type="predicted"/>
<dbReference type="InterPro" id="IPR005302">
    <property type="entry name" value="MoCF_Sase_C"/>
</dbReference>
<dbReference type="Pfam" id="PF03476">
    <property type="entry name" value="MOSC_N"/>
    <property type="match status" value="1"/>
</dbReference>
<name>A0A2W4Y9Q8_9CYAN</name>
<dbReference type="Proteomes" id="UP000249794">
    <property type="component" value="Unassembled WGS sequence"/>
</dbReference>
<comment type="caution">
    <text evidence="2">The sequence shown here is derived from an EMBL/GenBank/DDBJ whole genome shotgun (WGS) entry which is preliminary data.</text>
</comment>
<dbReference type="PANTHER" id="PTHR14237">
    <property type="entry name" value="MOLYBDOPTERIN COFACTOR SULFURASE MOSC"/>
    <property type="match status" value="1"/>
</dbReference>
<protein>
    <submittedName>
        <fullName evidence="2">MOSC domain-containing protein</fullName>
    </submittedName>
</protein>
<dbReference type="GO" id="GO:0030151">
    <property type="term" value="F:molybdenum ion binding"/>
    <property type="evidence" value="ECO:0007669"/>
    <property type="project" value="InterPro"/>
</dbReference>
<evidence type="ECO:0000313" key="2">
    <source>
        <dbReference type="EMBL" id="PZO43675.1"/>
    </source>
</evidence>
<reference evidence="3" key="1">
    <citation type="submission" date="2018-04" db="EMBL/GenBank/DDBJ databases">
        <authorList>
            <person name="Cornet L."/>
        </authorList>
    </citation>
    <scope>NUCLEOTIDE SEQUENCE [LARGE SCALE GENOMIC DNA]</scope>
</reference>
<dbReference type="InterPro" id="IPR005303">
    <property type="entry name" value="MOCOS_middle"/>
</dbReference>